<dbReference type="EMBL" id="CM047584">
    <property type="protein sequence ID" value="KAI9911965.1"/>
    <property type="molecule type" value="Genomic_DNA"/>
</dbReference>
<evidence type="ECO:0000313" key="1">
    <source>
        <dbReference type="EMBL" id="KAI9911965.1"/>
    </source>
</evidence>
<sequence length="74" mass="7969">MWPLYRRPTLTDDLTIHKVRAGENASSSKADALGSRRLCGAEVLVHGVKLTLYLPGSKSIMLVAVLPRVPATLG</sequence>
<protein>
    <submittedName>
        <fullName evidence="1">Uncharacterized protein</fullName>
    </submittedName>
</protein>
<comment type="caution">
    <text evidence="1">The sequence shown here is derived from an EMBL/GenBank/DDBJ whole genome shotgun (WGS) entry which is preliminary data.</text>
</comment>
<name>A0ACC0VZG6_9STRA</name>
<keyword evidence="2" id="KW-1185">Reference proteome</keyword>
<reference evidence="1 2" key="1">
    <citation type="journal article" date="2022" name="bioRxiv">
        <title>The genome of the oomycete Peronosclerospora sorghi, a cosmopolitan pathogen of maize and sorghum, is inflated with dispersed pseudogenes.</title>
        <authorList>
            <person name="Fletcher K."/>
            <person name="Martin F."/>
            <person name="Isakeit T."/>
            <person name="Cavanaugh K."/>
            <person name="Magill C."/>
            <person name="Michelmore R."/>
        </authorList>
    </citation>
    <scope>NUCLEOTIDE SEQUENCE [LARGE SCALE GENOMIC DNA]</scope>
    <source>
        <strain evidence="1">P6</strain>
    </source>
</reference>
<gene>
    <name evidence="1" type="ORF">PsorP6_009495</name>
</gene>
<organism evidence="1 2">
    <name type="scientific">Peronosclerospora sorghi</name>
    <dbReference type="NCBI Taxonomy" id="230839"/>
    <lineage>
        <taxon>Eukaryota</taxon>
        <taxon>Sar</taxon>
        <taxon>Stramenopiles</taxon>
        <taxon>Oomycota</taxon>
        <taxon>Peronosporomycetes</taxon>
        <taxon>Peronosporales</taxon>
        <taxon>Peronosporaceae</taxon>
        <taxon>Peronosclerospora</taxon>
    </lineage>
</organism>
<accession>A0ACC0VZG6</accession>
<proteinExistence type="predicted"/>
<dbReference type="Proteomes" id="UP001163321">
    <property type="component" value="Chromosome 5"/>
</dbReference>
<evidence type="ECO:0000313" key="2">
    <source>
        <dbReference type="Proteomes" id="UP001163321"/>
    </source>
</evidence>